<dbReference type="PANTHER" id="PTHR48069">
    <property type="entry name" value="DIHYDROFOLATE REDUCTASE"/>
    <property type="match status" value="1"/>
</dbReference>
<evidence type="ECO:0000256" key="6">
    <source>
        <dbReference type="ARBA" id="ARBA00023002"/>
    </source>
</evidence>
<keyword evidence="5" id="KW-0521">NADP</keyword>
<keyword evidence="10" id="KW-1185">Reference proteome</keyword>
<comment type="similarity">
    <text evidence="7">Belongs to the dihydrofolate reductase family.</text>
</comment>
<dbReference type="Proteomes" id="UP001447188">
    <property type="component" value="Unassembled WGS sequence"/>
</dbReference>
<evidence type="ECO:0000256" key="4">
    <source>
        <dbReference type="ARBA" id="ARBA00022563"/>
    </source>
</evidence>
<dbReference type="PRINTS" id="PR00070">
    <property type="entry name" value="DHFR"/>
</dbReference>
<organism evidence="9 10">
    <name type="scientific">Discina gigas</name>
    <dbReference type="NCBI Taxonomy" id="1032678"/>
    <lineage>
        <taxon>Eukaryota</taxon>
        <taxon>Fungi</taxon>
        <taxon>Dikarya</taxon>
        <taxon>Ascomycota</taxon>
        <taxon>Pezizomycotina</taxon>
        <taxon>Pezizomycetes</taxon>
        <taxon>Pezizales</taxon>
        <taxon>Discinaceae</taxon>
        <taxon>Discina</taxon>
    </lineage>
</organism>
<dbReference type="EMBL" id="JBBBZM010000039">
    <property type="protein sequence ID" value="KAL0637125.1"/>
    <property type="molecule type" value="Genomic_DNA"/>
</dbReference>
<comment type="pathway">
    <text evidence="1">Cofactor biosynthesis; tetrahydrofolate biosynthesis; 5,6,7,8-tetrahydrofolate from 7,8-dihydrofolate: step 1/1.</text>
</comment>
<dbReference type="SUPFAM" id="SSF53597">
    <property type="entry name" value="Dihydrofolate reductase-like"/>
    <property type="match status" value="1"/>
</dbReference>
<keyword evidence="4" id="KW-0554">One-carbon metabolism</keyword>
<accession>A0ABR3GMH9</accession>
<dbReference type="InterPro" id="IPR024072">
    <property type="entry name" value="DHFR-like_dom_sf"/>
</dbReference>
<feature type="domain" description="DHFR" evidence="8">
    <location>
        <begin position="4"/>
        <end position="193"/>
    </location>
</feature>
<dbReference type="Pfam" id="PF00186">
    <property type="entry name" value="DHFR_1"/>
    <property type="match status" value="1"/>
</dbReference>
<comment type="caution">
    <text evidence="9">The sequence shown here is derived from an EMBL/GenBank/DDBJ whole genome shotgun (WGS) entry which is preliminary data.</text>
</comment>
<evidence type="ECO:0000259" key="8">
    <source>
        <dbReference type="PROSITE" id="PS51330"/>
    </source>
</evidence>
<evidence type="ECO:0000256" key="2">
    <source>
        <dbReference type="ARBA" id="ARBA00012856"/>
    </source>
</evidence>
<evidence type="ECO:0000256" key="7">
    <source>
        <dbReference type="RuleBase" id="RU004474"/>
    </source>
</evidence>
<evidence type="ECO:0000256" key="1">
    <source>
        <dbReference type="ARBA" id="ARBA00004903"/>
    </source>
</evidence>
<evidence type="ECO:0000313" key="9">
    <source>
        <dbReference type="EMBL" id="KAL0637125.1"/>
    </source>
</evidence>
<name>A0ABR3GMH9_9PEZI</name>
<gene>
    <name evidence="9" type="ORF">Q9L58_003948</name>
</gene>
<dbReference type="PROSITE" id="PS51330">
    <property type="entry name" value="DHFR_2"/>
    <property type="match status" value="1"/>
</dbReference>
<evidence type="ECO:0000256" key="5">
    <source>
        <dbReference type="ARBA" id="ARBA00022857"/>
    </source>
</evidence>
<evidence type="ECO:0000256" key="3">
    <source>
        <dbReference type="ARBA" id="ARBA00018886"/>
    </source>
</evidence>
<protein>
    <recommendedName>
        <fullName evidence="3">Dihydrofolate reductase</fullName>
        <ecNumber evidence="2">1.5.1.3</ecNumber>
    </recommendedName>
</protein>
<reference evidence="9 10" key="1">
    <citation type="submission" date="2024-02" db="EMBL/GenBank/DDBJ databases">
        <title>Discinaceae phylogenomics.</title>
        <authorList>
            <person name="Dirks A.C."/>
            <person name="James T.Y."/>
        </authorList>
    </citation>
    <scope>NUCLEOTIDE SEQUENCE [LARGE SCALE GENOMIC DNA]</scope>
    <source>
        <strain evidence="9 10">ACD0624</strain>
    </source>
</reference>
<dbReference type="CDD" id="cd00209">
    <property type="entry name" value="DHFR"/>
    <property type="match status" value="1"/>
</dbReference>
<dbReference type="InterPro" id="IPR017925">
    <property type="entry name" value="DHFR_CS"/>
</dbReference>
<dbReference type="Gene3D" id="3.40.430.10">
    <property type="entry name" value="Dihydrofolate Reductase, subunit A"/>
    <property type="match status" value="1"/>
</dbReference>
<dbReference type="PROSITE" id="PS00075">
    <property type="entry name" value="DHFR_1"/>
    <property type="match status" value="1"/>
</dbReference>
<evidence type="ECO:0000313" key="10">
    <source>
        <dbReference type="Proteomes" id="UP001447188"/>
    </source>
</evidence>
<dbReference type="PANTHER" id="PTHR48069:SF3">
    <property type="entry name" value="DIHYDROFOLATE REDUCTASE"/>
    <property type="match status" value="1"/>
</dbReference>
<dbReference type="InterPro" id="IPR001796">
    <property type="entry name" value="DHFR_dom"/>
</dbReference>
<sequence length="194" mass="21268">MSSPLTIIVAATTQTLGIGKSGALPWRLKKEMAYFARVTKRIIPTSEVSTTKNAVIMGRKTWESIPSRFRPLPERINVVVSRGEGTGVGAIWAKSLDDALKALDKDAGVGKIFIIGGAQLYEAAMAHPRTRNILLTSVHKEFEVDTFFPVDMKDGASGWAKKSHEELGIFVGEDVPAEQDEGGVKYDFELYQKV</sequence>
<proteinExistence type="inferred from homology"/>
<dbReference type="InterPro" id="IPR012259">
    <property type="entry name" value="DHFR"/>
</dbReference>
<dbReference type="EC" id="1.5.1.3" evidence="2"/>
<keyword evidence="6" id="KW-0560">Oxidoreductase</keyword>